<reference evidence="2 3" key="1">
    <citation type="journal article" date="2014" name="MBio">
        <title>The Ordospora colligata genome; evolution of extreme reduction in microsporidia and host-to-parasite horizontal gene transfer.</title>
        <authorList>
            <person name="Pombert J.-F."/>
            <person name="Haag K.L."/>
            <person name="Beidas S."/>
            <person name="Ebert D."/>
            <person name="Keeling P.J."/>
        </authorList>
    </citation>
    <scope>NUCLEOTIDE SEQUENCE [LARGE SCALE GENOMIC DNA]</scope>
    <source>
        <strain evidence="2 3">OC4</strain>
    </source>
</reference>
<dbReference type="GeneID" id="26262094"/>
<dbReference type="RefSeq" id="XP_014563362.1">
    <property type="nucleotide sequence ID" value="XM_014707876.1"/>
</dbReference>
<dbReference type="AlphaFoldDB" id="A0A0B2UK30"/>
<dbReference type="Proteomes" id="UP000031056">
    <property type="component" value="Unassembled WGS sequence"/>
</dbReference>
<dbReference type="EMBL" id="JOKQ01000008">
    <property type="protein sequence ID" value="KHN69320.1"/>
    <property type="molecule type" value="Genomic_DNA"/>
</dbReference>
<proteinExistence type="predicted"/>
<evidence type="ECO:0000256" key="1">
    <source>
        <dbReference type="SAM" id="MobiDB-lite"/>
    </source>
</evidence>
<feature type="compositionally biased region" description="Acidic residues" evidence="1">
    <location>
        <begin position="153"/>
        <end position="168"/>
    </location>
</feature>
<organism evidence="2 3">
    <name type="scientific">Ordospora colligata OC4</name>
    <dbReference type="NCBI Taxonomy" id="1354746"/>
    <lineage>
        <taxon>Eukaryota</taxon>
        <taxon>Fungi</taxon>
        <taxon>Fungi incertae sedis</taxon>
        <taxon>Microsporidia</taxon>
        <taxon>Ordosporidae</taxon>
        <taxon>Ordospora</taxon>
    </lineage>
</organism>
<evidence type="ECO:0000313" key="2">
    <source>
        <dbReference type="EMBL" id="KHN69320.1"/>
    </source>
</evidence>
<sequence length="325" mass="37343">MKTLGENSDNLSAYAMRMNAMGNSRCCAYTKSQARHLYEEHRKSVVARINIKEIQQRVIGKITGKNDVADVMLSSIRHMRNYDGILNICDDNMLNDSGNDILSTVSSLCNDEQGLSYHDDAIEDECMLDGMNENEECNDVQRKKRGKKRFVDDEADVSGENSGTDEECESSRDEISGLIVSDDEECSESHGNIYNEDALRMDESILKGLYNRFFKNTTDRMKIVSHDVQNELETCISKVEDLNVDESGECEYNRESGDEYNYFEELNDVDDILVFPNEHVEYSEDACRKQTHHEYTEIEFTGNADMIEKKLGNRKDVWEFSEKHE</sequence>
<evidence type="ECO:0000313" key="3">
    <source>
        <dbReference type="Proteomes" id="UP000031056"/>
    </source>
</evidence>
<name>A0A0B2UK30_9MICR</name>
<dbReference type="InParanoid" id="A0A0B2UK30"/>
<accession>A0A0B2UK30</accession>
<comment type="caution">
    <text evidence="2">The sequence shown here is derived from an EMBL/GenBank/DDBJ whole genome shotgun (WGS) entry which is preliminary data.</text>
</comment>
<gene>
    <name evidence="2" type="ORF">M896_080540</name>
</gene>
<keyword evidence="3" id="KW-1185">Reference proteome</keyword>
<dbReference type="VEuPathDB" id="MicrosporidiaDB:M896_080540"/>
<feature type="region of interest" description="Disordered" evidence="1">
    <location>
        <begin position="144"/>
        <end position="174"/>
    </location>
</feature>
<dbReference type="HOGENOM" id="CLU_980145_0_0_1"/>
<protein>
    <submittedName>
        <fullName evidence="2">Uncharacterized protein</fullName>
    </submittedName>
</protein>
<dbReference type="OrthoDB" id="2194467at2759"/>